<keyword evidence="5" id="KW-0326">Glycosidase</keyword>
<dbReference type="PROSITE" id="PS00775">
    <property type="entry name" value="GLYCOSYL_HYDROL_F3"/>
    <property type="match status" value="1"/>
</dbReference>
<dbReference type="GO" id="GO:0004563">
    <property type="term" value="F:beta-N-acetylhexosaminidase activity"/>
    <property type="evidence" value="ECO:0007669"/>
    <property type="project" value="UniProtKB-EC"/>
</dbReference>
<organism evidence="7 8">
    <name type="scientific">Actibacterium atlanticum</name>
    <dbReference type="NCBI Taxonomy" id="1461693"/>
    <lineage>
        <taxon>Bacteria</taxon>
        <taxon>Pseudomonadati</taxon>
        <taxon>Pseudomonadota</taxon>
        <taxon>Alphaproteobacteria</taxon>
        <taxon>Rhodobacterales</taxon>
        <taxon>Roseobacteraceae</taxon>
        <taxon>Actibacterium</taxon>
    </lineage>
</organism>
<dbReference type="NCBIfam" id="NF003740">
    <property type="entry name" value="PRK05337.1"/>
    <property type="match status" value="1"/>
</dbReference>
<dbReference type="InterPro" id="IPR050226">
    <property type="entry name" value="NagZ_Beta-hexosaminidase"/>
</dbReference>
<evidence type="ECO:0000256" key="5">
    <source>
        <dbReference type="ARBA" id="ARBA00023295"/>
    </source>
</evidence>
<evidence type="ECO:0000259" key="6">
    <source>
        <dbReference type="Pfam" id="PF00933"/>
    </source>
</evidence>
<comment type="similarity">
    <text evidence="2">Belongs to the glycosyl hydrolase 3 family.</text>
</comment>
<gene>
    <name evidence="7" type="ORF">ATO10_03295</name>
</gene>
<dbReference type="Gene3D" id="3.20.20.300">
    <property type="entry name" value="Glycoside hydrolase, family 3, N-terminal domain"/>
    <property type="match status" value="1"/>
</dbReference>
<dbReference type="OrthoDB" id="9786661at2"/>
<feature type="domain" description="Glycoside hydrolase family 3 N-terminal" evidence="6">
    <location>
        <begin position="30"/>
        <end position="295"/>
    </location>
</feature>
<dbReference type="InterPro" id="IPR036962">
    <property type="entry name" value="Glyco_hydro_3_N_sf"/>
</dbReference>
<reference evidence="7 8" key="1">
    <citation type="submission" date="2013-04" db="EMBL/GenBank/DDBJ databases">
        <title>Shimia sp. 22II-S11-Z10 Genome Sequencing.</title>
        <authorList>
            <person name="Lai Q."/>
            <person name="Li G."/>
            <person name="Shao Z."/>
        </authorList>
    </citation>
    <scope>NUCLEOTIDE SEQUENCE [LARGE SCALE GENOMIC DNA]</scope>
    <source>
        <strain evidence="8">22II-S11-Z10</strain>
    </source>
</reference>
<dbReference type="InterPro" id="IPR019800">
    <property type="entry name" value="Glyco_hydro_3_AS"/>
</dbReference>
<dbReference type="EC" id="3.2.1.52" evidence="3"/>
<dbReference type="eggNOG" id="COG1472">
    <property type="taxonomic scope" value="Bacteria"/>
</dbReference>
<sequence length="333" mass="35742">MSAPGAYIFGCEGLRLSATEKAFFAESDPLGFILFARNVDTPDQLRSLTSELRDCVGRDAMILIDQEGGRVERLTAPHWREWIPPLSQVEGAAEAAAEIMKLRYRVIAAELRAVGVDVNCAPCADIARPDTHPVLYNRCYGMNPVQVAKIGRAVADGLLAGGVLPVLKHIPGHGAATADSHLELPRVDLPAQTLFDEDFNAFKALSDLPLGMTAHVVFEALDSVHCATNSSIVHQIMRKDIGFDGLLMSDDISMHALSGDMQNRCEIALGAGCDIILHCNGKMPEMLDIAKACGALNTAALTRADAALALRGAPEDPVDLIAQWDARMAVTHV</sequence>
<evidence type="ECO:0000256" key="3">
    <source>
        <dbReference type="ARBA" id="ARBA00012663"/>
    </source>
</evidence>
<evidence type="ECO:0000313" key="8">
    <source>
        <dbReference type="Proteomes" id="UP000024836"/>
    </source>
</evidence>
<evidence type="ECO:0000256" key="2">
    <source>
        <dbReference type="ARBA" id="ARBA00005336"/>
    </source>
</evidence>
<dbReference type="Proteomes" id="UP000024836">
    <property type="component" value="Unassembled WGS sequence"/>
</dbReference>
<evidence type="ECO:0000313" key="7">
    <source>
        <dbReference type="EMBL" id="KCV83753.1"/>
    </source>
</evidence>
<proteinExistence type="inferred from homology"/>
<dbReference type="STRING" id="1461693.ATO10_03295"/>
<name>A0A058ZQE1_9RHOB</name>
<dbReference type="InterPro" id="IPR001764">
    <property type="entry name" value="Glyco_hydro_3_N"/>
</dbReference>
<dbReference type="PATRIC" id="fig|1461693.3.peg.680"/>
<protein>
    <recommendedName>
        <fullName evidence="3">beta-N-acetylhexosaminidase</fullName>
        <ecNumber evidence="3">3.2.1.52</ecNumber>
    </recommendedName>
</protein>
<dbReference type="GO" id="GO:0005975">
    <property type="term" value="P:carbohydrate metabolic process"/>
    <property type="evidence" value="ECO:0007669"/>
    <property type="project" value="InterPro"/>
</dbReference>
<dbReference type="AlphaFoldDB" id="A0A058ZQE1"/>
<comment type="caution">
    <text evidence="7">The sequence shown here is derived from an EMBL/GenBank/DDBJ whole genome shotgun (WGS) entry which is preliminary data.</text>
</comment>
<dbReference type="PANTHER" id="PTHR30480:SF13">
    <property type="entry name" value="BETA-HEXOSAMINIDASE"/>
    <property type="match status" value="1"/>
</dbReference>
<dbReference type="GO" id="GO:0009254">
    <property type="term" value="P:peptidoglycan turnover"/>
    <property type="evidence" value="ECO:0007669"/>
    <property type="project" value="TreeGrafter"/>
</dbReference>
<dbReference type="InterPro" id="IPR017853">
    <property type="entry name" value="GH"/>
</dbReference>
<dbReference type="Pfam" id="PF00933">
    <property type="entry name" value="Glyco_hydro_3"/>
    <property type="match status" value="1"/>
</dbReference>
<keyword evidence="8" id="KW-1185">Reference proteome</keyword>
<comment type="catalytic activity">
    <reaction evidence="1">
        <text>Hydrolysis of terminal non-reducing N-acetyl-D-hexosamine residues in N-acetyl-beta-D-hexosaminides.</text>
        <dbReference type="EC" id="3.2.1.52"/>
    </reaction>
</comment>
<dbReference type="SUPFAM" id="SSF51445">
    <property type="entry name" value="(Trans)glycosidases"/>
    <property type="match status" value="1"/>
</dbReference>
<dbReference type="EMBL" id="AQQY01000001">
    <property type="protein sequence ID" value="KCV83753.1"/>
    <property type="molecule type" value="Genomic_DNA"/>
</dbReference>
<evidence type="ECO:0000256" key="1">
    <source>
        <dbReference type="ARBA" id="ARBA00001231"/>
    </source>
</evidence>
<evidence type="ECO:0000256" key="4">
    <source>
        <dbReference type="ARBA" id="ARBA00022801"/>
    </source>
</evidence>
<dbReference type="PANTHER" id="PTHR30480">
    <property type="entry name" value="BETA-HEXOSAMINIDASE-RELATED"/>
    <property type="match status" value="1"/>
</dbReference>
<dbReference type="RefSeq" id="WP_035247932.1">
    <property type="nucleotide sequence ID" value="NZ_AQQY01000001.1"/>
</dbReference>
<keyword evidence="4" id="KW-0378">Hydrolase</keyword>
<accession>A0A058ZQE1</accession>